<dbReference type="Pfam" id="PF04024">
    <property type="entry name" value="PspC"/>
    <property type="match status" value="1"/>
</dbReference>
<dbReference type="GO" id="GO:0005886">
    <property type="term" value="C:plasma membrane"/>
    <property type="evidence" value="ECO:0007669"/>
    <property type="project" value="UniProtKB-SubCell"/>
</dbReference>
<keyword evidence="3 6" id="KW-0812">Transmembrane</keyword>
<accession>A0A1F5FZH3</accession>
<comment type="subcellular location">
    <subcellularLocation>
        <location evidence="1">Cell membrane</location>
        <topology evidence="1">Single-pass membrane protein</topology>
    </subcellularLocation>
</comment>
<dbReference type="Proteomes" id="UP000179252">
    <property type="component" value="Unassembled WGS sequence"/>
</dbReference>
<evidence type="ECO:0000256" key="2">
    <source>
        <dbReference type="ARBA" id="ARBA00022475"/>
    </source>
</evidence>
<dbReference type="AlphaFoldDB" id="A0A1F5FZH3"/>
<evidence type="ECO:0000256" key="6">
    <source>
        <dbReference type="SAM" id="Phobius"/>
    </source>
</evidence>
<feature type="domain" description="Phage shock protein PspC N-terminal" evidence="7">
    <location>
        <begin position="7"/>
        <end position="66"/>
    </location>
</feature>
<evidence type="ECO:0000256" key="5">
    <source>
        <dbReference type="ARBA" id="ARBA00023136"/>
    </source>
</evidence>
<evidence type="ECO:0000256" key="4">
    <source>
        <dbReference type="ARBA" id="ARBA00022989"/>
    </source>
</evidence>
<comment type="caution">
    <text evidence="8">The sequence shown here is derived from an EMBL/GenBank/DDBJ whole genome shotgun (WGS) entry which is preliminary data.</text>
</comment>
<proteinExistence type="predicted"/>
<dbReference type="EMBL" id="MFAU01000004">
    <property type="protein sequence ID" value="OGD85002.1"/>
    <property type="molecule type" value="Genomic_DNA"/>
</dbReference>
<evidence type="ECO:0000256" key="3">
    <source>
        <dbReference type="ARBA" id="ARBA00022692"/>
    </source>
</evidence>
<reference evidence="8 9" key="1">
    <citation type="journal article" date="2016" name="Nat. Commun.">
        <title>Thousands of microbial genomes shed light on interconnected biogeochemical processes in an aquifer system.</title>
        <authorList>
            <person name="Anantharaman K."/>
            <person name="Brown C.T."/>
            <person name="Hug L.A."/>
            <person name="Sharon I."/>
            <person name="Castelle C.J."/>
            <person name="Probst A.J."/>
            <person name="Thomas B.C."/>
            <person name="Singh A."/>
            <person name="Wilkins M.J."/>
            <person name="Karaoz U."/>
            <person name="Brodie E.L."/>
            <person name="Williams K.H."/>
            <person name="Hubbard S.S."/>
            <person name="Banfield J.F."/>
        </authorList>
    </citation>
    <scope>NUCLEOTIDE SEQUENCE [LARGE SCALE GENOMIC DNA]</scope>
</reference>
<organism evidence="8 9">
    <name type="scientific">Candidatus Curtissbacteria bacterium RBG_13_40_7</name>
    <dbReference type="NCBI Taxonomy" id="1797706"/>
    <lineage>
        <taxon>Bacteria</taxon>
        <taxon>Candidatus Curtissiibacteriota</taxon>
    </lineage>
</organism>
<protein>
    <recommendedName>
        <fullName evidence="7">Phage shock protein PspC N-terminal domain-containing protein</fullName>
    </recommendedName>
</protein>
<feature type="transmembrane region" description="Helical" evidence="6">
    <location>
        <begin position="38"/>
        <end position="63"/>
    </location>
</feature>
<keyword evidence="5 6" id="KW-0472">Membrane</keyword>
<evidence type="ECO:0000259" key="7">
    <source>
        <dbReference type="Pfam" id="PF04024"/>
    </source>
</evidence>
<dbReference type="InterPro" id="IPR052027">
    <property type="entry name" value="PspC"/>
</dbReference>
<evidence type="ECO:0000313" key="8">
    <source>
        <dbReference type="EMBL" id="OGD85002.1"/>
    </source>
</evidence>
<evidence type="ECO:0000256" key="1">
    <source>
        <dbReference type="ARBA" id="ARBA00004162"/>
    </source>
</evidence>
<name>A0A1F5FZH3_9BACT</name>
<dbReference type="PANTHER" id="PTHR33885">
    <property type="entry name" value="PHAGE SHOCK PROTEIN C"/>
    <property type="match status" value="1"/>
</dbReference>
<gene>
    <name evidence="8" type="ORF">A2165_04095</name>
</gene>
<keyword evidence="4 6" id="KW-1133">Transmembrane helix</keyword>
<evidence type="ECO:0000313" key="9">
    <source>
        <dbReference type="Proteomes" id="UP000179252"/>
    </source>
</evidence>
<keyword evidence="2" id="KW-1003">Cell membrane</keyword>
<dbReference type="InterPro" id="IPR007168">
    <property type="entry name" value="Phageshock_PspC_N"/>
</dbReference>
<dbReference type="PANTHER" id="PTHR33885:SF3">
    <property type="entry name" value="PHAGE SHOCK PROTEIN C"/>
    <property type="match status" value="1"/>
</dbReference>
<sequence length="67" mass="7308">MPQAEVKKLYRSKQNRIISGILGGTGEYLNVDPVAIRIAYVAITVFSGFVPGIICYVIALAIIPEKK</sequence>